<dbReference type="Pfam" id="PF02466">
    <property type="entry name" value="Tim17"/>
    <property type="match status" value="1"/>
</dbReference>
<comment type="caution">
    <text evidence="10">The sequence shown here is derived from an EMBL/GenBank/DDBJ whole genome shotgun (WGS) entry which is preliminary data.</text>
</comment>
<protein>
    <recommendedName>
        <fullName evidence="3 9">Mitochondrial import inner membrane translocase subunit TIM22</fullName>
    </recommendedName>
</protein>
<keyword evidence="8 9" id="KW-0472">Membrane</keyword>
<organism evidence="10 11">
    <name type="scientific">Orbilia brochopaga</name>
    <dbReference type="NCBI Taxonomy" id="3140254"/>
    <lineage>
        <taxon>Eukaryota</taxon>
        <taxon>Fungi</taxon>
        <taxon>Dikarya</taxon>
        <taxon>Ascomycota</taxon>
        <taxon>Pezizomycotina</taxon>
        <taxon>Orbiliomycetes</taxon>
        <taxon>Orbiliales</taxon>
        <taxon>Orbiliaceae</taxon>
        <taxon>Orbilia</taxon>
    </lineage>
</organism>
<dbReference type="PANTHER" id="PTHR14110:SF0">
    <property type="entry name" value="MITOCHONDRIAL IMPORT INNER MEMBRANE TRANSLOCASE SUBUNIT TIM22"/>
    <property type="match status" value="1"/>
</dbReference>
<name>A0AAV9URZ8_9PEZI</name>
<accession>A0AAV9URZ8</accession>
<sequence>MVPRAGRHVSDLHASAIDNAKPRAIFKARRFASRQTPHPPPPAAFDDAYEADEMAFPGGMGPFGRPSGGGAQPVDYNSLTPEQQQMVMVKKMQAAMESCPIKTVISGGMGFALGGVFGLFMASMSYDTMYTATGQPQKILDLPWRQQLKMGLKDMGTRSYSSAKGFGMVGALFSGTECVIESYRAKNDMANAVLAGCATGGILGASGGPSAAALGCAGFAAFSTAIEYYLRSD</sequence>
<dbReference type="Proteomes" id="UP001375240">
    <property type="component" value="Unassembled WGS sequence"/>
</dbReference>
<keyword evidence="9" id="KW-0653">Protein transport</keyword>
<comment type="similarity">
    <text evidence="2 9">Belongs to the Tim17/Tim22/Tim23 family.</text>
</comment>
<evidence type="ECO:0000256" key="1">
    <source>
        <dbReference type="ARBA" id="ARBA00004448"/>
    </source>
</evidence>
<dbReference type="EMBL" id="JAVHNQ010000005">
    <property type="protein sequence ID" value="KAK6347134.1"/>
    <property type="molecule type" value="Genomic_DNA"/>
</dbReference>
<keyword evidence="6 9" id="KW-1133">Transmembrane helix</keyword>
<comment type="function">
    <text evidence="9">Essential core component of the TIM22 complex, a complex that mediates the import and insertion of multi-pass transmembrane proteins into the mitochondrial inner membrane. In the TIM22 complex, it constitutes the voltage-activated and signal-gated channel. Forms a twin-pore translocase that uses the membrane potential as external driving force in 2 voltage-dependent steps.</text>
</comment>
<keyword evidence="7 9" id="KW-0496">Mitochondrion</keyword>
<proteinExistence type="inferred from homology"/>
<keyword evidence="9" id="KW-0813">Transport</keyword>
<dbReference type="PANTHER" id="PTHR14110">
    <property type="entry name" value="MITOCHONDRIAL IMPORT INNER MEMBRANE TRANSLOCASE SUBUNIT TIM22"/>
    <property type="match status" value="1"/>
</dbReference>
<evidence type="ECO:0000256" key="2">
    <source>
        <dbReference type="ARBA" id="ARBA00008444"/>
    </source>
</evidence>
<evidence type="ECO:0000256" key="7">
    <source>
        <dbReference type="ARBA" id="ARBA00023128"/>
    </source>
</evidence>
<evidence type="ECO:0000256" key="8">
    <source>
        <dbReference type="ARBA" id="ARBA00023136"/>
    </source>
</evidence>
<dbReference type="AlphaFoldDB" id="A0AAV9URZ8"/>
<dbReference type="GO" id="GO:0042721">
    <property type="term" value="C:TIM22 mitochondrial import inner membrane insertion complex"/>
    <property type="evidence" value="ECO:0007669"/>
    <property type="project" value="UniProtKB-UniRule"/>
</dbReference>
<keyword evidence="5 9" id="KW-0999">Mitochondrion inner membrane</keyword>
<evidence type="ECO:0000256" key="4">
    <source>
        <dbReference type="ARBA" id="ARBA00022692"/>
    </source>
</evidence>
<gene>
    <name evidence="10" type="primary">TIM22</name>
    <name evidence="10" type="ORF">TWF696_007213</name>
</gene>
<keyword evidence="9" id="KW-0811">Translocation</keyword>
<dbReference type="InterPro" id="IPR039175">
    <property type="entry name" value="TIM22"/>
</dbReference>
<feature type="transmembrane region" description="Helical" evidence="9">
    <location>
        <begin position="211"/>
        <end position="230"/>
    </location>
</feature>
<keyword evidence="11" id="KW-1185">Reference proteome</keyword>
<evidence type="ECO:0000256" key="5">
    <source>
        <dbReference type="ARBA" id="ARBA00022792"/>
    </source>
</evidence>
<feature type="transmembrane region" description="Helical" evidence="9">
    <location>
        <begin position="101"/>
        <end position="122"/>
    </location>
</feature>
<comment type="subcellular location">
    <subcellularLocation>
        <location evidence="1 9">Mitochondrion inner membrane</location>
        <topology evidence="1 9">Multi-pass membrane protein</topology>
    </subcellularLocation>
</comment>
<evidence type="ECO:0000313" key="11">
    <source>
        <dbReference type="Proteomes" id="UP001375240"/>
    </source>
</evidence>
<evidence type="ECO:0000313" key="10">
    <source>
        <dbReference type="EMBL" id="KAK6347134.1"/>
    </source>
</evidence>
<evidence type="ECO:0000256" key="3">
    <source>
        <dbReference type="ARBA" id="ARBA00020722"/>
    </source>
</evidence>
<comment type="subunit">
    <text evidence="9">Component of the TIM22 complex.</text>
</comment>
<keyword evidence="4 9" id="KW-0812">Transmembrane</keyword>
<evidence type="ECO:0000256" key="9">
    <source>
        <dbReference type="RuleBase" id="RU367038"/>
    </source>
</evidence>
<dbReference type="GO" id="GO:0030943">
    <property type="term" value="F:mitochondrion targeting sequence binding"/>
    <property type="evidence" value="ECO:0007669"/>
    <property type="project" value="TreeGrafter"/>
</dbReference>
<evidence type="ECO:0000256" key="6">
    <source>
        <dbReference type="ARBA" id="ARBA00022989"/>
    </source>
</evidence>
<dbReference type="GO" id="GO:0045039">
    <property type="term" value="P:protein insertion into mitochondrial inner membrane"/>
    <property type="evidence" value="ECO:0007669"/>
    <property type="project" value="UniProtKB-UniRule"/>
</dbReference>
<dbReference type="GO" id="GO:0008320">
    <property type="term" value="F:protein transmembrane transporter activity"/>
    <property type="evidence" value="ECO:0007669"/>
    <property type="project" value="UniProtKB-UniRule"/>
</dbReference>
<reference evidence="10 11" key="1">
    <citation type="submission" date="2019-10" db="EMBL/GenBank/DDBJ databases">
        <authorList>
            <person name="Palmer J.M."/>
        </authorList>
    </citation>
    <scope>NUCLEOTIDE SEQUENCE [LARGE SCALE GENOMIC DNA]</scope>
    <source>
        <strain evidence="10 11">TWF696</strain>
    </source>
</reference>